<feature type="compositionally biased region" description="Low complexity" evidence="5">
    <location>
        <begin position="37"/>
        <end position="100"/>
    </location>
</feature>
<gene>
    <name evidence="9" type="ORF">H9861_04365</name>
</gene>
<protein>
    <submittedName>
        <fullName evidence="9">LPXTG cell wall anchor domain-containing protein</fullName>
    </submittedName>
</protein>
<keyword evidence="2" id="KW-0964">Secreted</keyword>
<organism evidence="9 10">
    <name type="scientific">Candidatus Ligilactobacillus excrementigallinarum</name>
    <dbReference type="NCBI Taxonomy" id="2838641"/>
    <lineage>
        <taxon>Bacteria</taxon>
        <taxon>Bacillati</taxon>
        <taxon>Bacillota</taxon>
        <taxon>Bacilli</taxon>
        <taxon>Lactobacillales</taxon>
        <taxon>Lactobacillaceae</taxon>
        <taxon>Ligilactobacillus</taxon>
    </lineage>
</organism>
<feature type="compositionally biased region" description="Basic and acidic residues" evidence="5">
    <location>
        <begin position="261"/>
        <end position="274"/>
    </location>
</feature>
<feature type="compositionally biased region" description="Low complexity" evidence="5">
    <location>
        <begin position="275"/>
        <end position="286"/>
    </location>
</feature>
<reference evidence="9" key="1">
    <citation type="journal article" date="2021" name="PeerJ">
        <title>Extensive microbial diversity within the chicken gut microbiome revealed by metagenomics and culture.</title>
        <authorList>
            <person name="Gilroy R."/>
            <person name="Ravi A."/>
            <person name="Getino M."/>
            <person name="Pursley I."/>
            <person name="Horton D.L."/>
            <person name="Alikhan N.F."/>
            <person name="Baker D."/>
            <person name="Gharbi K."/>
            <person name="Hall N."/>
            <person name="Watson M."/>
            <person name="Adriaenssens E.M."/>
            <person name="Foster-Nyarko E."/>
            <person name="Jarju S."/>
            <person name="Secka A."/>
            <person name="Antonio M."/>
            <person name="Oren A."/>
            <person name="Chaudhuri R.R."/>
            <person name="La Ragione R."/>
            <person name="Hildebrand F."/>
            <person name="Pallen M.J."/>
        </authorList>
    </citation>
    <scope>NUCLEOTIDE SEQUENCE</scope>
    <source>
        <strain evidence="9">6627</strain>
    </source>
</reference>
<dbReference type="EMBL" id="DXFP01000036">
    <property type="protein sequence ID" value="HIX01969.1"/>
    <property type="molecule type" value="Genomic_DNA"/>
</dbReference>
<keyword evidence="4" id="KW-0572">Peptidoglycan-anchor</keyword>
<keyword evidence="3 7" id="KW-0732">Signal</keyword>
<dbReference type="InterPro" id="IPR019931">
    <property type="entry name" value="LPXTG_anchor"/>
</dbReference>
<accession>A0A9D1UX15</accession>
<keyword evidence="6" id="KW-1133">Transmembrane helix</keyword>
<sequence>MANHKNLKKVIAVSSMAAATMGAGTIVNADNVHQQPVSSQKSSISTKVSTESQSVKSSSRVVLKSSKSSSTKVSSQSSVKKTTSTASSSSKASTKTSLISAKKAQPMNLAAVQQGKMTSDVKSTTDPLMNDFNKWNNSSDSDLSYDANDAKTAYDSINQIAKQYDEGAYANKSDRDYIIKDVANSLKNAKSDYDMSKTLSDIPNLKEKQQIYKDVYEAWNNLYNLLTNGEPAQTSSQTSSSAKSSSKKNDTKASSISKANSKKDSAKKSSESSKKVSSQNSNKNAADAVSAIETLQDAANKYQNSSDATTQSYAQEAQQWLSNLGTFMNAQKNGWNSQKEIDNEINALKNDIKSNEDILNASWFHGNDATKEIIKDQINADKAMLTYLTGNVQETPTTKNDAEATSSKKADQKVAAKNITSAKKSVSKVNKTVSSKSLHETHIVSVATKNAAKNIKSTKANTATKKSTLPQTGETNNIGVLAGISVLAIAAAGAFLFRKRG</sequence>
<evidence type="ECO:0000256" key="3">
    <source>
        <dbReference type="ARBA" id="ARBA00022729"/>
    </source>
</evidence>
<evidence type="ECO:0000256" key="7">
    <source>
        <dbReference type="SAM" id="SignalP"/>
    </source>
</evidence>
<dbReference type="Proteomes" id="UP000823963">
    <property type="component" value="Unassembled WGS sequence"/>
</dbReference>
<keyword evidence="6" id="KW-0472">Membrane</keyword>
<feature type="compositionally biased region" description="Low complexity" evidence="5">
    <location>
        <begin position="232"/>
        <end position="244"/>
    </location>
</feature>
<dbReference type="NCBIfam" id="TIGR01167">
    <property type="entry name" value="LPXTG_anchor"/>
    <property type="match status" value="1"/>
</dbReference>
<feature type="signal peptide" evidence="7">
    <location>
        <begin position="1"/>
        <end position="29"/>
    </location>
</feature>
<evidence type="ECO:0000256" key="1">
    <source>
        <dbReference type="ARBA" id="ARBA00022512"/>
    </source>
</evidence>
<reference evidence="9" key="2">
    <citation type="submission" date="2021-04" db="EMBL/GenBank/DDBJ databases">
        <authorList>
            <person name="Gilroy R."/>
        </authorList>
    </citation>
    <scope>NUCLEOTIDE SEQUENCE</scope>
    <source>
        <strain evidence="9">6627</strain>
    </source>
</reference>
<comment type="caution">
    <text evidence="9">The sequence shown here is derived from an EMBL/GenBank/DDBJ whole genome shotgun (WGS) entry which is preliminary data.</text>
</comment>
<name>A0A9D1UX15_9LACO</name>
<keyword evidence="6" id="KW-0812">Transmembrane</keyword>
<evidence type="ECO:0000256" key="2">
    <source>
        <dbReference type="ARBA" id="ARBA00022525"/>
    </source>
</evidence>
<evidence type="ECO:0000256" key="5">
    <source>
        <dbReference type="SAM" id="MobiDB-lite"/>
    </source>
</evidence>
<evidence type="ECO:0000259" key="8">
    <source>
        <dbReference type="PROSITE" id="PS50847"/>
    </source>
</evidence>
<feature type="region of interest" description="Disordered" evidence="5">
    <location>
        <begin position="34"/>
        <end position="100"/>
    </location>
</feature>
<evidence type="ECO:0000313" key="10">
    <source>
        <dbReference type="Proteomes" id="UP000823963"/>
    </source>
</evidence>
<evidence type="ECO:0000256" key="4">
    <source>
        <dbReference type="ARBA" id="ARBA00023088"/>
    </source>
</evidence>
<dbReference type="PROSITE" id="PS50847">
    <property type="entry name" value="GRAM_POS_ANCHORING"/>
    <property type="match status" value="1"/>
</dbReference>
<keyword evidence="1" id="KW-0134">Cell wall</keyword>
<feature type="region of interest" description="Disordered" evidence="5">
    <location>
        <begin position="230"/>
        <end position="287"/>
    </location>
</feature>
<evidence type="ECO:0000256" key="6">
    <source>
        <dbReference type="SAM" id="Phobius"/>
    </source>
</evidence>
<feature type="domain" description="Gram-positive cocci surface proteins LPxTG" evidence="8">
    <location>
        <begin position="469"/>
        <end position="501"/>
    </location>
</feature>
<dbReference type="AlphaFoldDB" id="A0A9D1UX15"/>
<feature type="chain" id="PRO_5039073783" evidence="7">
    <location>
        <begin position="30"/>
        <end position="501"/>
    </location>
</feature>
<proteinExistence type="predicted"/>
<evidence type="ECO:0000313" key="9">
    <source>
        <dbReference type="EMBL" id="HIX01969.1"/>
    </source>
</evidence>
<feature type="transmembrane region" description="Helical" evidence="6">
    <location>
        <begin position="478"/>
        <end position="497"/>
    </location>
</feature>
<dbReference type="Pfam" id="PF00746">
    <property type="entry name" value="Gram_pos_anchor"/>
    <property type="match status" value="1"/>
</dbReference>